<comment type="subcellular location">
    <subcellularLocation>
        <location evidence="1">Membrane</location>
        <topology evidence="1">Multi-pass membrane protein</topology>
    </subcellularLocation>
</comment>
<dbReference type="EMBL" id="ML995478">
    <property type="protein sequence ID" value="KAF2144964.1"/>
    <property type="molecule type" value="Genomic_DNA"/>
</dbReference>
<dbReference type="AlphaFoldDB" id="A0A6A6BP12"/>
<dbReference type="Pfam" id="PF03134">
    <property type="entry name" value="TB2_DP1_HVA22"/>
    <property type="match status" value="1"/>
</dbReference>
<organism evidence="4 5">
    <name type="scientific">Aplosporella prunicola CBS 121167</name>
    <dbReference type="NCBI Taxonomy" id="1176127"/>
    <lineage>
        <taxon>Eukaryota</taxon>
        <taxon>Fungi</taxon>
        <taxon>Dikarya</taxon>
        <taxon>Ascomycota</taxon>
        <taxon>Pezizomycotina</taxon>
        <taxon>Dothideomycetes</taxon>
        <taxon>Dothideomycetes incertae sedis</taxon>
        <taxon>Botryosphaeriales</taxon>
        <taxon>Aplosporellaceae</taxon>
        <taxon>Aplosporella</taxon>
    </lineage>
</organism>
<dbReference type="GeneID" id="54299318"/>
<evidence type="ECO:0000313" key="5">
    <source>
        <dbReference type="Proteomes" id="UP000799438"/>
    </source>
</evidence>
<evidence type="ECO:0000256" key="3">
    <source>
        <dbReference type="SAM" id="SignalP"/>
    </source>
</evidence>
<keyword evidence="5" id="KW-1185">Reference proteome</keyword>
<dbReference type="InterPro" id="IPR004345">
    <property type="entry name" value="TB2_DP1_HVA22"/>
</dbReference>
<dbReference type="Proteomes" id="UP000799438">
    <property type="component" value="Unassembled WGS sequence"/>
</dbReference>
<protein>
    <recommendedName>
        <fullName evidence="1">Protein YOP1</fullName>
    </recommendedName>
</protein>
<name>A0A6A6BP12_9PEZI</name>
<feature type="chain" id="PRO_5025402807" description="Protein YOP1" evidence="3">
    <location>
        <begin position="20"/>
        <end position="386"/>
    </location>
</feature>
<evidence type="ECO:0000256" key="2">
    <source>
        <dbReference type="SAM" id="MobiDB-lite"/>
    </source>
</evidence>
<feature type="signal peptide" evidence="3">
    <location>
        <begin position="1"/>
        <end position="19"/>
    </location>
</feature>
<dbReference type="PANTHER" id="PTHR12300:SF177">
    <property type="entry name" value="PROTEIN YOP1"/>
    <property type="match status" value="1"/>
</dbReference>
<feature type="compositionally biased region" description="Basic and acidic residues" evidence="2">
    <location>
        <begin position="312"/>
        <end position="336"/>
    </location>
</feature>
<feature type="region of interest" description="Disordered" evidence="2">
    <location>
        <begin position="249"/>
        <end position="386"/>
    </location>
</feature>
<gene>
    <name evidence="4" type="ORF">K452DRAFT_295528</name>
</gene>
<dbReference type="OrthoDB" id="434647at2759"/>
<dbReference type="PANTHER" id="PTHR12300">
    <property type="entry name" value="HVA22-LIKE PROTEINS"/>
    <property type="match status" value="1"/>
</dbReference>
<evidence type="ECO:0000256" key="1">
    <source>
        <dbReference type="RuleBase" id="RU362006"/>
    </source>
</evidence>
<accession>A0A6A6BP12</accession>
<comment type="similarity">
    <text evidence="1">Belongs to the DP1 family.</text>
</comment>
<feature type="compositionally biased region" description="Gly residues" evidence="2">
    <location>
        <begin position="342"/>
        <end position="361"/>
    </location>
</feature>
<keyword evidence="3" id="KW-0732">Signal</keyword>
<proteinExistence type="inferred from homology"/>
<reference evidence="4" key="1">
    <citation type="journal article" date="2020" name="Stud. Mycol.">
        <title>101 Dothideomycetes genomes: a test case for predicting lifestyles and emergence of pathogens.</title>
        <authorList>
            <person name="Haridas S."/>
            <person name="Albert R."/>
            <person name="Binder M."/>
            <person name="Bloem J."/>
            <person name="Labutti K."/>
            <person name="Salamov A."/>
            <person name="Andreopoulos B."/>
            <person name="Baker S."/>
            <person name="Barry K."/>
            <person name="Bills G."/>
            <person name="Bluhm B."/>
            <person name="Cannon C."/>
            <person name="Castanera R."/>
            <person name="Culley D."/>
            <person name="Daum C."/>
            <person name="Ezra D."/>
            <person name="Gonzalez J."/>
            <person name="Henrissat B."/>
            <person name="Kuo A."/>
            <person name="Liang C."/>
            <person name="Lipzen A."/>
            <person name="Lutzoni F."/>
            <person name="Magnuson J."/>
            <person name="Mondo S."/>
            <person name="Nolan M."/>
            <person name="Ohm R."/>
            <person name="Pangilinan J."/>
            <person name="Park H.-J."/>
            <person name="Ramirez L."/>
            <person name="Alfaro M."/>
            <person name="Sun H."/>
            <person name="Tritt A."/>
            <person name="Yoshinaga Y."/>
            <person name="Zwiers L.-H."/>
            <person name="Turgeon B."/>
            <person name="Goodwin S."/>
            <person name="Spatafora J."/>
            <person name="Crous P."/>
            <person name="Grigoriev I."/>
        </authorList>
    </citation>
    <scope>NUCLEOTIDE SEQUENCE</scope>
    <source>
        <strain evidence="4">CBS 121167</strain>
    </source>
</reference>
<evidence type="ECO:0000313" key="4">
    <source>
        <dbReference type="EMBL" id="KAF2144964.1"/>
    </source>
</evidence>
<dbReference type="GO" id="GO:0016020">
    <property type="term" value="C:membrane"/>
    <property type="evidence" value="ECO:0007669"/>
    <property type="project" value="UniProtKB-SubCell"/>
</dbReference>
<sequence>MFFGIFNLLPNLLTTSVSALFPAFASYKALRARDPAQLTPWLMYWVVYAIAQTGEYWLGWAVDWFPFYAWIRLGAYCYLVLPGMQGAPYLYQTRVHPFLAQHEAEIDRFISEAHDNAKRAGLNYLNKAIEFVKVNVFGMPPRQQPPPPPTSTAGSYAQSLMSRFNLSPETQNSLAPAAGNLVNLLSGALQSAAAYQRGNGSGSREATAEALAASGALIPEDIARRGPEERNAYVAAQREHLQTLLHAYDREAQGNNRSEDEQQRGRVREQRERELHLSPPYPVSREVSRERSRSAHQASGSGASGASGEGLAKSKSELEFDRVEYDEAFDGSDRPAGRRAVSGGGWMPWGWRGQQGQGGPGPAAEGGSRSHSADTRGHASGTDAGF</sequence>
<feature type="compositionally biased region" description="Basic and acidic residues" evidence="2">
    <location>
        <begin position="249"/>
        <end position="276"/>
    </location>
</feature>
<dbReference type="RefSeq" id="XP_033400676.1">
    <property type="nucleotide sequence ID" value="XM_033541821.1"/>
</dbReference>